<dbReference type="InterPro" id="IPR029058">
    <property type="entry name" value="AB_hydrolase_fold"/>
</dbReference>
<dbReference type="OrthoDB" id="9812921at2"/>
<dbReference type="AlphaFoldDB" id="A0A316E0Z8"/>
<feature type="domain" description="Peptidase S9 prolyl oligopeptidase catalytic" evidence="2">
    <location>
        <begin position="78"/>
        <end position="269"/>
    </location>
</feature>
<dbReference type="InterPro" id="IPR001375">
    <property type="entry name" value="Peptidase_S9_cat"/>
</dbReference>
<dbReference type="Pfam" id="PF00326">
    <property type="entry name" value="Peptidase_S9"/>
    <property type="match status" value="1"/>
</dbReference>
<dbReference type="Gene3D" id="3.40.50.1820">
    <property type="entry name" value="alpha/beta hydrolase"/>
    <property type="match status" value="1"/>
</dbReference>
<proteinExistence type="predicted"/>
<dbReference type="Proteomes" id="UP000245634">
    <property type="component" value="Unassembled WGS sequence"/>
</dbReference>
<organism evidence="3 4">
    <name type="scientific">Tumebacillus permanentifrigoris</name>
    <dbReference type="NCBI Taxonomy" id="378543"/>
    <lineage>
        <taxon>Bacteria</taxon>
        <taxon>Bacillati</taxon>
        <taxon>Bacillota</taxon>
        <taxon>Bacilli</taxon>
        <taxon>Bacillales</taxon>
        <taxon>Alicyclobacillaceae</taxon>
        <taxon>Tumebacillus</taxon>
    </lineage>
</organism>
<comment type="caution">
    <text evidence="3">The sequence shown here is derived from an EMBL/GenBank/DDBJ whole genome shotgun (WGS) entry which is preliminary data.</text>
</comment>
<keyword evidence="4" id="KW-1185">Reference proteome</keyword>
<evidence type="ECO:0000259" key="2">
    <source>
        <dbReference type="Pfam" id="PF00326"/>
    </source>
</evidence>
<dbReference type="RefSeq" id="WP_109685622.1">
    <property type="nucleotide sequence ID" value="NZ_QGGL01000001.1"/>
</dbReference>
<name>A0A316E0Z8_9BACL</name>
<dbReference type="EMBL" id="QGGL01000001">
    <property type="protein sequence ID" value="PWK16490.1"/>
    <property type="molecule type" value="Genomic_DNA"/>
</dbReference>
<dbReference type="SUPFAM" id="SSF53474">
    <property type="entry name" value="alpha/beta-Hydrolases"/>
    <property type="match status" value="1"/>
</dbReference>
<evidence type="ECO:0000313" key="4">
    <source>
        <dbReference type="Proteomes" id="UP000245634"/>
    </source>
</evidence>
<dbReference type="PANTHER" id="PTHR42776:SF27">
    <property type="entry name" value="DIPEPTIDYL PEPTIDASE FAMILY MEMBER 6"/>
    <property type="match status" value="1"/>
</dbReference>
<sequence>MLRLPDDGTIVSRQLLTVPPAYREQVRIERIRYRVDGLQVVGFIATPTSTEPRQFPVLIYNRGGFRSFSKIKEETLARLASYAARGYVVLASQYRGNDGGEGQDEYGGADLKDLFALAWLAESLPQADASRMVMFGHSRGGMMTYLCIRHGLPLRAAATTSAPSDLFRRPLPPAIAHLYHDLFGDPEQNPTDYRERSALCWPEQLRVPLLLQVGALDRRVDPAESELLAAALQERGYTHKFICYPEADHHLMEVAPDRDREIFDWFDRFL</sequence>
<dbReference type="GO" id="GO:0004252">
    <property type="term" value="F:serine-type endopeptidase activity"/>
    <property type="evidence" value="ECO:0007669"/>
    <property type="project" value="TreeGrafter"/>
</dbReference>
<gene>
    <name evidence="3" type="ORF">C7459_101354</name>
</gene>
<accession>A0A316E0Z8</accession>
<evidence type="ECO:0000256" key="1">
    <source>
        <dbReference type="ARBA" id="ARBA00022801"/>
    </source>
</evidence>
<protein>
    <submittedName>
        <fullName evidence="3">Prolyl oligopeptidase family protein</fullName>
    </submittedName>
</protein>
<reference evidence="3 4" key="1">
    <citation type="submission" date="2018-05" db="EMBL/GenBank/DDBJ databases">
        <title>Genomic Encyclopedia of Type Strains, Phase IV (KMG-IV): sequencing the most valuable type-strain genomes for metagenomic binning, comparative biology and taxonomic classification.</title>
        <authorList>
            <person name="Goeker M."/>
        </authorList>
    </citation>
    <scope>NUCLEOTIDE SEQUENCE [LARGE SCALE GENOMIC DNA]</scope>
    <source>
        <strain evidence="3 4">DSM 18773</strain>
    </source>
</reference>
<evidence type="ECO:0000313" key="3">
    <source>
        <dbReference type="EMBL" id="PWK16490.1"/>
    </source>
</evidence>
<dbReference type="PANTHER" id="PTHR42776">
    <property type="entry name" value="SERINE PEPTIDASE S9 FAMILY MEMBER"/>
    <property type="match status" value="1"/>
</dbReference>
<dbReference type="GO" id="GO:0006508">
    <property type="term" value="P:proteolysis"/>
    <property type="evidence" value="ECO:0007669"/>
    <property type="project" value="InterPro"/>
</dbReference>
<keyword evidence="1" id="KW-0378">Hydrolase</keyword>